<dbReference type="EMBL" id="JAERTX010000004">
    <property type="protein sequence ID" value="MBM9459413.1"/>
    <property type="molecule type" value="Genomic_DNA"/>
</dbReference>
<keyword evidence="1" id="KW-0472">Membrane</keyword>
<accession>A0A938Y727</accession>
<comment type="caution">
    <text evidence="2">The sequence shown here is derived from an EMBL/GenBank/DDBJ whole genome shotgun (WGS) entry which is preliminary data.</text>
</comment>
<protein>
    <recommendedName>
        <fullName evidence="4">Cardiolipin synthase N-terminal domain-containing protein</fullName>
    </recommendedName>
</protein>
<organism evidence="2 3">
    <name type="scientific">Nocardioides faecalis</name>
    <dbReference type="NCBI Taxonomy" id="2803858"/>
    <lineage>
        <taxon>Bacteria</taxon>
        <taxon>Bacillati</taxon>
        <taxon>Actinomycetota</taxon>
        <taxon>Actinomycetes</taxon>
        <taxon>Propionibacteriales</taxon>
        <taxon>Nocardioidaceae</taxon>
        <taxon>Nocardioides</taxon>
    </lineage>
</organism>
<feature type="transmembrane region" description="Helical" evidence="1">
    <location>
        <begin position="43"/>
        <end position="64"/>
    </location>
</feature>
<keyword evidence="1" id="KW-0812">Transmembrane</keyword>
<dbReference type="RefSeq" id="WP_205290703.1">
    <property type="nucleotide sequence ID" value="NZ_CP074406.1"/>
</dbReference>
<sequence>MIPEPLLLLVVSCAPSLLAVVDMFRFRSTTWERAGQNRPLWIALALLMSCLGPALYVTGPRLVLRRTVREMRAEARVRPVQA</sequence>
<keyword evidence="3" id="KW-1185">Reference proteome</keyword>
<proteinExistence type="predicted"/>
<name>A0A938Y727_9ACTN</name>
<evidence type="ECO:0000313" key="2">
    <source>
        <dbReference type="EMBL" id="MBM9459413.1"/>
    </source>
</evidence>
<evidence type="ECO:0008006" key="4">
    <source>
        <dbReference type="Google" id="ProtNLM"/>
    </source>
</evidence>
<dbReference type="AlphaFoldDB" id="A0A938Y727"/>
<evidence type="ECO:0000256" key="1">
    <source>
        <dbReference type="SAM" id="Phobius"/>
    </source>
</evidence>
<evidence type="ECO:0000313" key="3">
    <source>
        <dbReference type="Proteomes" id="UP000663791"/>
    </source>
</evidence>
<keyword evidence="1" id="KW-1133">Transmembrane helix</keyword>
<gene>
    <name evidence="2" type="ORF">JK386_05825</name>
</gene>
<dbReference type="Proteomes" id="UP000663791">
    <property type="component" value="Unassembled WGS sequence"/>
</dbReference>
<reference evidence="2" key="1">
    <citation type="submission" date="2021-01" db="EMBL/GenBank/DDBJ databases">
        <title>Novel species in genus Nocardioides.</title>
        <authorList>
            <person name="Zhang G."/>
        </authorList>
    </citation>
    <scope>NUCLEOTIDE SEQUENCE</scope>
    <source>
        <strain evidence="2">Zg-536</strain>
    </source>
</reference>